<dbReference type="InterPro" id="IPR051291">
    <property type="entry name" value="CIMAP"/>
</dbReference>
<reference evidence="2" key="1">
    <citation type="submission" date="2021-01" db="EMBL/GenBank/DDBJ databases">
        <title>Adiantum capillus-veneris genome.</title>
        <authorList>
            <person name="Fang Y."/>
            <person name="Liao Q."/>
        </authorList>
    </citation>
    <scope>NUCLEOTIDE SEQUENCE</scope>
    <source>
        <strain evidence="2">H3</strain>
        <tissue evidence="2">Leaf</tissue>
    </source>
</reference>
<name>A0A9D4V1K8_ADICA</name>
<dbReference type="InterPro" id="IPR010736">
    <property type="entry name" value="SHIPPO-rpt"/>
</dbReference>
<keyword evidence="3" id="KW-1185">Reference proteome</keyword>
<evidence type="ECO:0000256" key="1">
    <source>
        <dbReference type="SAM" id="MobiDB-lite"/>
    </source>
</evidence>
<proteinExistence type="predicted"/>
<evidence type="ECO:0000313" key="2">
    <source>
        <dbReference type="EMBL" id="KAI5078075.1"/>
    </source>
</evidence>
<sequence>YKLAFSSKKANPGPGAYFPRTTNNGSPAFTFGKRASRASGCGMPGPADYFPSQNVHSPAFSMGKKASPPFDEGTPGPGSYFVLAHPLSNSHSPAFTLATRPFAATAASSARRCDDASPGPGSYETSASGLHGPKFTIRTRKTTVIKEPLPGPGSYFVDHSQSGSPSPLCHHHRPQGL</sequence>
<accession>A0A9D4V1K8</accession>
<protein>
    <submittedName>
        <fullName evidence="2">Uncharacterized protein</fullName>
    </submittedName>
</protein>
<evidence type="ECO:0000313" key="3">
    <source>
        <dbReference type="Proteomes" id="UP000886520"/>
    </source>
</evidence>
<dbReference type="Pfam" id="PF07004">
    <property type="entry name" value="SHIPPO-rpt"/>
    <property type="match status" value="5"/>
</dbReference>
<organism evidence="2 3">
    <name type="scientific">Adiantum capillus-veneris</name>
    <name type="common">Maidenhair fern</name>
    <dbReference type="NCBI Taxonomy" id="13818"/>
    <lineage>
        <taxon>Eukaryota</taxon>
        <taxon>Viridiplantae</taxon>
        <taxon>Streptophyta</taxon>
        <taxon>Embryophyta</taxon>
        <taxon>Tracheophyta</taxon>
        <taxon>Polypodiopsida</taxon>
        <taxon>Polypodiidae</taxon>
        <taxon>Polypodiales</taxon>
        <taxon>Pteridineae</taxon>
        <taxon>Pteridaceae</taxon>
        <taxon>Vittarioideae</taxon>
        <taxon>Adiantum</taxon>
    </lineage>
</organism>
<feature type="region of interest" description="Disordered" evidence="1">
    <location>
        <begin position="146"/>
        <end position="177"/>
    </location>
</feature>
<dbReference type="OrthoDB" id="283550at2759"/>
<dbReference type="PANTHER" id="PTHR21580">
    <property type="entry name" value="SHIPPO-1-RELATED"/>
    <property type="match status" value="1"/>
</dbReference>
<dbReference type="EMBL" id="JABFUD020000007">
    <property type="protein sequence ID" value="KAI5078075.1"/>
    <property type="molecule type" value="Genomic_DNA"/>
</dbReference>
<feature type="region of interest" description="Disordered" evidence="1">
    <location>
        <begin position="1"/>
        <end position="35"/>
    </location>
</feature>
<dbReference type="Proteomes" id="UP000886520">
    <property type="component" value="Chromosome 7"/>
</dbReference>
<feature type="non-terminal residue" evidence="2">
    <location>
        <position position="1"/>
    </location>
</feature>
<dbReference type="PANTHER" id="PTHR21580:SF28">
    <property type="entry name" value="BOREALIN N-TERMINAL DOMAIN-CONTAINING PROTEIN-RELATED"/>
    <property type="match status" value="1"/>
</dbReference>
<comment type="caution">
    <text evidence="2">The sequence shown here is derived from an EMBL/GenBank/DDBJ whole genome shotgun (WGS) entry which is preliminary data.</text>
</comment>
<dbReference type="AlphaFoldDB" id="A0A9D4V1K8"/>
<gene>
    <name evidence="2" type="ORF">GOP47_0007899</name>
</gene>
<feature type="region of interest" description="Disordered" evidence="1">
    <location>
        <begin position="111"/>
        <end position="133"/>
    </location>
</feature>